<feature type="coiled-coil region" evidence="9">
    <location>
        <begin position="941"/>
        <end position="989"/>
    </location>
</feature>
<evidence type="ECO:0000256" key="4">
    <source>
        <dbReference type="ARBA" id="ARBA00023018"/>
    </source>
</evidence>
<dbReference type="PANTHER" id="PTHR18861">
    <property type="entry name" value="ELKS/RAB6-INTERACTING/CAST PROTEIN"/>
    <property type="match status" value="1"/>
</dbReference>
<feature type="coiled-coil region" evidence="9">
    <location>
        <begin position="320"/>
        <end position="354"/>
    </location>
</feature>
<dbReference type="GO" id="GO:0048167">
    <property type="term" value="P:regulation of synaptic plasticity"/>
    <property type="evidence" value="ECO:0007669"/>
    <property type="project" value="TreeGrafter"/>
</dbReference>
<proteinExistence type="predicted"/>
<dbReference type="GO" id="GO:0030424">
    <property type="term" value="C:axon"/>
    <property type="evidence" value="ECO:0007669"/>
    <property type="project" value="UniProtKB-SubCell"/>
</dbReference>
<dbReference type="InterPro" id="IPR019323">
    <property type="entry name" value="ELKS/CAST"/>
</dbReference>
<dbReference type="EMBL" id="CAXLJL010000323">
    <property type="protein sequence ID" value="CAL5136508.1"/>
    <property type="molecule type" value="Genomic_DNA"/>
</dbReference>
<feature type="coiled-coil region" evidence="9">
    <location>
        <begin position="409"/>
        <end position="512"/>
    </location>
</feature>
<evidence type="ECO:0000256" key="2">
    <source>
        <dbReference type="ARBA" id="ARBA00022490"/>
    </source>
</evidence>
<evidence type="ECO:0000256" key="3">
    <source>
        <dbReference type="ARBA" id="ARBA00022553"/>
    </source>
</evidence>
<keyword evidence="2" id="KW-0963">Cytoplasm</keyword>
<organism evidence="11 12">
    <name type="scientific">Calicophoron daubneyi</name>
    <name type="common">Rumen fluke</name>
    <name type="synonym">Paramphistomum daubneyi</name>
    <dbReference type="NCBI Taxonomy" id="300641"/>
    <lineage>
        <taxon>Eukaryota</taxon>
        <taxon>Metazoa</taxon>
        <taxon>Spiralia</taxon>
        <taxon>Lophotrochozoa</taxon>
        <taxon>Platyhelminthes</taxon>
        <taxon>Trematoda</taxon>
        <taxon>Digenea</taxon>
        <taxon>Plagiorchiida</taxon>
        <taxon>Pronocephalata</taxon>
        <taxon>Paramphistomoidea</taxon>
        <taxon>Paramphistomidae</taxon>
        <taxon>Calicophoron</taxon>
    </lineage>
</organism>
<comment type="subcellular location">
    <subcellularLocation>
        <location evidence="1">Cytoplasm</location>
        <location evidence="1">Cytoskeleton</location>
    </subcellularLocation>
    <subcellularLocation>
        <location evidence="8">Presynapse</location>
    </subcellularLocation>
</comment>
<feature type="region of interest" description="Disordered" evidence="10">
    <location>
        <begin position="1857"/>
        <end position="1880"/>
    </location>
</feature>
<evidence type="ECO:0000256" key="10">
    <source>
        <dbReference type="SAM" id="MobiDB-lite"/>
    </source>
</evidence>
<feature type="region of interest" description="Disordered" evidence="10">
    <location>
        <begin position="373"/>
        <end position="399"/>
    </location>
</feature>
<dbReference type="Gene3D" id="1.10.287.1490">
    <property type="match status" value="3"/>
</dbReference>
<accession>A0AAV2TGD4</accession>
<sequence>MEGLDQRSPYHHGGYRGDLSYPTDSSLRGRDRPRPASARDLGYGDMYDSGIHPQSTSPRTNPGYGDNPGEIGIDSRNPSLDRRAELYGTLRGNLDQLGDPMIKPSGRQVYGLKSLASNPGLGSVLGSGGQTHRRAHSYDMNLEKQGLADYNNLLAAAGIGANPGIYGNPGTQLLDYGGLAAPTVPPLGTMDYGTYQRTGYPTLQAGSGLLNLGAISDLTVLQRECLCLQHELEITKEKLNACTASIRTFWSPELKRERSMRKEENAKYAILADHLHQLQLEKQTMLETLHNVEDDLRRERDYRIRGRYSNEPGSEGLSELELAKRQVDELTMENRQLKKAIEEADRRTANAKASLTATEESLRRLVEAVKAGKASAPTTGGSSLPAAEAGGTTATGVTGEAGGTSVIRLERIEADRAEISRLRTQLNEACTRGSEAERQLVERNFEFSRLKEEFNMLLQDHQQIKDENESLRQDTRQTQTLQSLVDTKESKIMTLENEIRLLEDEITRLRDDGLITPNTSTSSGIDDLDKTLQAFRSNERLLKSKVELLNSEISKRDCEIYTLQSRLEMTDKQHQDQTHHISVLKEQVKTREHKIGMLTADTEDFRKRLKEKESQLEKKTKALSAAQATKRQMETELAELKDQLDIKERKISLLQRKIENLEDLLNDKDNQLAASKARLSRISSERMTTDGTRVGLEETLKDKDRQIERLKDARQRTETDSTDEVETQKRTIAEMRSRLEAAQREIEEKATQLLELREEVSELRKIRFKYDSEISQLQGQINQRASEFAALQMEKQVQHKQITTEYEMKYAQRIAELESQANHYMETASKLQSEVDRLLRALDTEKFERDKQVREVQDELREAQNNLNSLKRTQQAERKKQTQLLEEAQQREENAHSDVEILKGIMSDKDSRIRELEQALRESVRLTAERELYASGRDDETRQLEQQMRDLRTNLEQLQRERNNLSAQLATVQEELSDREGQLKTLEQECNYLPELEKLRRSNHEANLRIAALIKISQGREHTLTDQDRNALSTIPLFPNLSPSTAWSTVGTAGSRYLPGSGGGGYLAPYQTGAGGATSPHLAGSAFQLIGNASSAMAAAIGGRASVPGQPVPSPDVVMLTKMLQDKEQTLQQHLQELTHLRFQNSELEIRLKATQRELDAKTTRLSILETTTQYPTSGLLDVGSRSPTGTSGELAQLRRSHHELTIKMAQLQIDLDEKERQLRAADRLQTSSRPGTDFSEMATLRRELITVKAEKETELLNLNNRLEKLKQDKIDLTNELQDIKKTLAENTNQLQLAEAAKDKEVLDREALQKKYEAVLTQLSEKTEKIQKLEADCQTLKQTSTNWPIKCCAGGGRRSGGTGGIAGVVVVVVVGGGGAAAGGGGKANHLEQLKRQKSELDDLRHHTTYLQNTIQERENRIELVEKESFKLRDELIALRKQLTVAESEVKTLQEEAAYREDRLRQLQAQHTEELSRLRTINQEQSTKNSHLEMTLDEKEHQLKSQESEIRCQSDELARLQSTIEDTSNRLTVSQKRVEEREIRLRKLEKENHELLDEIHGLRKGNKDLESEVDSLRQRLLDRQERPGSTVPPSSLSPPTRLKQSGSLTAANMELDRLRKQQAELKSTYEHTQKSLEELQIQFDQMTVQRNNLRTQLEEEIAKRAKLEEKLHSNEDEWKARLSKAENSDQSKRAVMEAADLRNELERKEAQITCLKREMDRLSSSSALRDRYPDSSQQLLIADLEVRLRQATEERDQARDQLAAAMTHAETSYMETQQQLLVEKQTLHQQVANLTQTAHNATTEADRYQRELRQANSRVQQLSRQLQETQTNCDAIARQRDSLRDQLDQFYPLPGHDEASIGHEGLGKTALSQPPIHGRDDRDSAYVQLEGRQLKRTQGRPGSAAISSVANLFGMAGTGTTAGMRPASVGPGSHENVGVYSTGGGASTSQLSRELDRVHREYEATQSQLKSAQEAEERSRNEAQKLRDELQQLKNEVGQHKDKLRELQDQKDAVEAELSKRKREESERNQASQNEANDRLRTTQQQLTEKTNQLDSLTHQLNNTRQYCTELEHRINDMTQRLAAAESQTQQQTGEIQRQQQLQNECNSLRNEVRAKDSEIQRMSIQLDQLTREYQNQERTLEQMTIELSTAQASATEAKREAQRVREQGGPVARESDQETVQILRKEISESAASKREMEQALSSLQNELNNTRKELDEKSRALQMLENNELRKQKEEVANLQRELQAARLQIQDLGGSLEPGAPVQGAPLKIEIDTLKREIAKRDDTIARMEKDCQEKHLRRIEAMQAQLHRFEEEASNLNKVLDEQRTGLEERDQLIRQLRSNQSQASNVELEKLRNEHARCKEKFDQQTKRINTLAEQIESQSDEILAIKQEALTASLCEKEANIALMEVTAPKNAASTQALNKLRAERDQLQTQQKQLANTRAMLAEERKSRK</sequence>
<feature type="region of interest" description="Disordered" evidence="10">
    <location>
        <begin position="1"/>
        <end position="79"/>
    </location>
</feature>
<evidence type="ECO:0000256" key="5">
    <source>
        <dbReference type="ARBA" id="ARBA00023054"/>
    </source>
</evidence>
<feature type="region of interest" description="Disordered" evidence="10">
    <location>
        <begin position="1995"/>
        <end position="2040"/>
    </location>
</feature>
<feature type="compositionally biased region" description="Low complexity" evidence="10">
    <location>
        <begin position="386"/>
        <end position="398"/>
    </location>
</feature>
<comment type="caution">
    <text evidence="11">The sequence shown here is derived from an EMBL/GenBank/DDBJ whole genome shotgun (WGS) entry which is preliminary data.</text>
</comment>
<feature type="compositionally biased region" description="Basic and acidic residues" evidence="10">
    <location>
        <begin position="1995"/>
        <end position="2027"/>
    </location>
</feature>
<keyword evidence="7" id="KW-0966">Cell projection</keyword>
<evidence type="ECO:0000256" key="1">
    <source>
        <dbReference type="ARBA" id="ARBA00004245"/>
    </source>
</evidence>
<evidence type="ECO:0000256" key="6">
    <source>
        <dbReference type="ARBA" id="ARBA00023212"/>
    </source>
</evidence>
<keyword evidence="5 9" id="KW-0175">Coiled coil</keyword>
<keyword evidence="6" id="KW-0206">Cytoskeleton</keyword>
<evidence type="ECO:0008006" key="13">
    <source>
        <dbReference type="Google" id="ProtNLM"/>
    </source>
</evidence>
<dbReference type="PANTHER" id="PTHR18861:SF0">
    <property type="entry name" value="BRUCHPILOT, ISOFORM J"/>
    <property type="match status" value="1"/>
</dbReference>
<evidence type="ECO:0000313" key="12">
    <source>
        <dbReference type="Proteomes" id="UP001497525"/>
    </source>
</evidence>
<evidence type="ECO:0000256" key="8">
    <source>
        <dbReference type="ARBA" id="ARBA00034106"/>
    </source>
</evidence>
<evidence type="ECO:0000256" key="7">
    <source>
        <dbReference type="ARBA" id="ARBA00023273"/>
    </source>
</evidence>
<evidence type="ECO:0000313" key="11">
    <source>
        <dbReference type="EMBL" id="CAL5136508.1"/>
    </source>
</evidence>
<dbReference type="Pfam" id="PF10174">
    <property type="entry name" value="Cast"/>
    <property type="match status" value="2"/>
</dbReference>
<gene>
    <name evidence="11" type="ORF">CDAUBV1_LOCUS10594</name>
</gene>
<feature type="compositionally biased region" description="Basic and acidic residues" evidence="10">
    <location>
        <begin position="1952"/>
        <end position="1962"/>
    </location>
</feature>
<feature type="compositionally biased region" description="Low complexity" evidence="10">
    <location>
        <begin position="1586"/>
        <end position="1598"/>
    </location>
</feature>
<keyword evidence="4" id="KW-0770">Synapse</keyword>
<evidence type="ECO:0000256" key="9">
    <source>
        <dbReference type="SAM" id="Coils"/>
    </source>
</evidence>
<name>A0AAV2TGD4_CALDB</name>
<dbReference type="GO" id="GO:0007274">
    <property type="term" value="P:neuromuscular synaptic transmission"/>
    <property type="evidence" value="ECO:0007669"/>
    <property type="project" value="TreeGrafter"/>
</dbReference>
<feature type="region of interest" description="Disordered" evidence="10">
    <location>
        <begin position="864"/>
        <end position="895"/>
    </location>
</feature>
<dbReference type="GO" id="GO:0048788">
    <property type="term" value="C:cytoskeleton of presynaptic active zone"/>
    <property type="evidence" value="ECO:0007669"/>
    <property type="project" value="TreeGrafter"/>
</dbReference>
<feature type="coiled-coil region" evidence="9">
    <location>
        <begin position="1117"/>
        <end position="1343"/>
    </location>
</feature>
<dbReference type="GO" id="GO:0098882">
    <property type="term" value="F:structural constituent of presynaptic active zone"/>
    <property type="evidence" value="ECO:0007669"/>
    <property type="project" value="TreeGrafter"/>
</dbReference>
<feature type="region of interest" description="Disordered" evidence="10">
    <location>
        <begin position="1579"/>
        <end position="1603"/>
    </location>
</feature>
<reference evidence="11" key="1">
    <citation type="submission" date="2024-06" db="EMBL/GenBank/DDBJ databases">
        <authorList>
            <person name="Liu X."/>
            <person name="Lenzi L."/>
            <person name="Haldenby T S."/>
            <person name="Uol C."/>
        </authorList>
    </citation>
    <scope>NUCLEOTIDE SEQUENCE</scope>
</reference>
<protein>
    <recommendedName>
        <fullName evidence="13">ERC protein 2</fullName>
    </recommendedName>
</protein>
<keyword evidence="3" id="KW-0597">Phosphoprotein</keyword>
<feature type="region of interest" description="Disordered" evidence="10">
    <location>
        <begin position="1923"/>
        <end position="1983"/>
    </location>
</feature>
<feature type="compositionally biased region" description="Polar residues" evidence="10">
    <location>
        <begin position="864"/>
        <end position="873"/>
    </location>
</feature>
<feature type="coiled-coil region" evidence="9">
    <location>
        <begin position="602"/>
        <end position="766"/>
    </location>
</feature>
<dbReference type="Proteomes" id="UP001497525">
    <property type="component" value="Unassembled WGS sequence"/>
</dbReference>
<feature type="compositionally biased region" description="Basic and acidic residues" evidence="10">
    <location>
        <begin position="1972"/>
        <end position="1983"/>
    </location>
</feature>